<evidence type="ECO:0000256" key="6">
    <source>
        <dbReference type="SAM" id="MobiDB-lite"/>
    </source>
</evidence>
<keyword evidence="2" id="KW-1003">Cell membrane</keyword>
<feature type="domain" description="Zinc-ribbon" evidence="9">
    <location>
        <begin position="3"/>
        <end position="24"/>
    </location>
</feature>
<evidence type="ECO:0000256" key="1">
    <source>
        <dbReference type="ARBA" id="ARBA00004651"/>
    </source>
</evidence>
<organism evidence="10 11">
    <name type="scientific">Paludibaculum fermentans</name>
    <dbReference type="NCBI Taxonomy" id="1473598"/>
    <lineage>
        <taxon>Bacteria</taxon>
        <taxon>Pseudomonadati</taxon>
        <taxon>Acidobacteriota</taxon>
        <taxon>Terriglobia</taxon>
        <taxon>Bryobacterales</taxon>
        <taxon>Bryobacteraceae</taxon>
        <taxon>Paludibaculum</taxon>
    </lineage>
</organism>
<dbReference type="InterPro" id="IPR026870">
    <property type="entry name" value="Zinc_ribbon_dom"/>
</dbReference>
<dbReference type="KEGG" id="pfer:IRI77_01095"/>
<feature type="domain" description="RDD" evidence="8">
    <location>
        <begin position="63"/>
        <end position="207"/>
    </location>
</feature>
<dbReference type="InterPro" id="IPR010432">
    <property type="entry name" value="RDD"/>
</dbReference>
<feature type="transmembrane region" description="Helical" evidence="7">
    <location>
        <begin position="77"/>
        <end position="100"/>
    </location>
</feature>
<dbReference type="AlphaFoldDB" id="A0A7S7NRR4"/>
<accession>A0A7S7NRR4</accession>
<evidence type="ECO:0000313" key="11">
    <source>
        <dbReference type="Proteomes" id="UP000593892"/>
    </source>
</evidence>
<keyword evidence="4 7" id="KW-1133">Transmembrane helix</keyword>
<dbReference type="InterPro" id="IPR051791">
    <property type="entry name" value="Pra-immunoreactive"/>
</dbReference>
<evidence type="ECO:0000256" key="4">
    <source>
        <dbReference type="ARBA" id="ARBA00022989"/>
    </source>
</evidence>
<sequence>MMYCSNCGTNVPDGQPFCTNCGRPMGGGHQQPQGAPPPPPSPFGGGFNSPTVPITGPAGMECAPWATRVIGYIIDSLMVMVVVFALYAVAGIIFGASFGLGRMVGSDGISGLGGLGCCCTLSIFPVSFLIVGVYNRVILVSQRGYSIGQGVVKIKVVDSNGQLLSQQTAGIRLLAQVGLGFIPLLGLIDLLWPLWDPAKQTLHDKAVGSFVVMNQ</sequence>
<dbReference type="Pfam" id="PF06271">
    <property type="entry name" value="RDD"/>
    <property type="match status" value="1"/>
</dbReference>
<feature type="region of interest" description="Disordered" evidence="6">
    <location>
        <begin position="28"/>
        <end position="47"/>
    </location>
</feature>
<name>A0A7S7NRR4_PALFE</name>
<evidence type="ECO:0000259" key="8">
    <source>
        <dbReference type="Pfam" id="PF06271"/>
    </source>
</evidence>
<evidence type="ECO:0000259" key="9">
    <source>
        <dbReference type="Pfam" id="PF13240"/>
    </source>
</evidence>
<dbReference type="Proteomes" id="UP000593892">
    <property type="component" value="Chromosome"/>
</dbReference>
<dbReference type="GO" id="GO:0005886">
    <property type="term" value="C:plasma membrane"/>
    <property type="evidence" value="ECO:0007669"/>
    <property type="project" value="UniProtKB-SubCell"/>
</dbReference>
<protein>
    <submittedName>
        <fullName evidence="10">RDD family protein</fullName>
    </submittedName>
</protein>
<evidence type="ECO:0000256" key="3">
    <source>
        <dbReference type="ARBA" id="ARBA00022692"/>
    </source>
</evidence>
<keyword evidence="3 7" id="KW-0812">Transmembrane</keyword>
<dbReference type="Pfam" id="PF13240">
    <property type="entry name" value="Zn_Ribbon_1"/>
    <property type="match status" value="1"/>
</dbReference>
<dbReference type="PANTHER" id="PTHR36115">
    <property type="entry name" value="PROLINE-RICH ANTIGEN HOMOLOG-RELATED"/>
    <property type="match status" value="1"/>
</dbReference>
<feature type="transmembrane region" description="Helical" evidence="7">
    <location>
        <begin position="112"/>
        <end position="134"/>
    </location>
</feature>
<evidence type="ECO:0000313" key="10">
    <source>
        <dbReference type="EMBL" id="QOY88587.1"/>
    </source>
</evidence>
<proteinExistence type="predicted"/>
<gene>
    <name evidence="10" type="ORF">IRI77_01095</name>
</gene>
<comment type="subcellular location">
    <subcellularLocation>
        <location evidence="1">Cell membrane</location>
        <topology evidence="1">Multi-pass membrane protein</topology>
    </subcellularLocation>
</comment>
<keyword evidence="5 7" id="KW-0472">Membrane</keyword>
<reference evidence="10 11" key="1">
    <citation type="submission" date="2020-10" db="EMBL/GenBank/DDBJ databases">
        <title>Complete genome sequence of Paludibaculum fermentans P105T, a facultatively anaerobic acidobacterium capable of dissimilatory Fe(III) reduction.</title>
        <authorList>
            <person name="Dedysh S.N."/>
            <person name="Beletsky A.V."/>
            <person name="Kulichevskaya I.S."/>
            <person name="Mardanov A.V."/>
            <person name="Ravin N.V."/>
        </authorList>
    </citation>
    <scope>NUCLEOTIDE SEQUENCE [LARGE SCALE GENOMIC DNA]</scope>
    <source>
        <strain evidence="10 11">P105</strain>
    </source>
</reference>
<evidence type="ECO:0000256" key="5">
    <source>
        <dbReference type="ARBA" id="ARBA00023136"/>
    </source>
</evidence>
<evidence type="ECO:0000256" key="2">
    <source>
        <dbReference type="ARBA" id="ARBA00022475"/>
    </source>
</evidence>
<evidence type="ECO:0000256" key="7">
    <source>
        <dbReference type="SAM" id="Phobius"/>
    </source>
</evidence>
<keyword evidence="11" id="KW-1185">Reference proteome</keyword>
<feature type="transmembrane region" description="Helical" evidence="7">
    <location>
        <begin position="173"/>
        <end position="195"/>
    </location>
</feature>
<dbReference type="PANTHER" id="PTHR36115:SF6">
    <property type="entry name" value="PROLINE-RICH ANTIGEN HOMOLOG"/>
    <property type="match status" value="1"/>
</dbReference>
<dbReference type="EMBL" id="CP063849">
    <property type="protein sequence ID" value="QOY88587.1"/>
    <property type="molecule type" value="Genomic_DNA"/>
</dbReference>